<dbReference type="AlphaFoldDB" id="A0A164Y9Q6"/>
<evidence type="ECO:0000313" key="6">
    <source>
        <dbReference type="EMBL" id="WOH00525.1"/>
    </source>
</evidence>
<evidence type="ECO:0000256" key="4">
    <source>
        <dbReference type="ARBA" id="ARBA00023163"/>
    </source>
</evidence>
<organism evidence="6 7">
    <name type="scientific">Daucus carota subsp. sativus</name>
    <name type="common">Carrot</name>
    <dbReference type="NCBI Taxonomy" id="79200"/>
    <lineage>
        <taxon>Eukaryota</taxon>
        <taxon>Viridiplantae</taxon>
        <taxon>Streptophyta</taxon>
        <taxon>Embryophyta</taxon>
        <taxon>Tracheophyta</taxon>
        <taxon>Spermatophyta</taxon>
        <taxon>Magnoliopsida</taxon>
        <taxon>eudicotyledons</taxon>
        <taxon>Gunneridae</taxon>
        <taxon>Pentapetalae</taxon>
        <taxon>asterids</taxon>
        <taxon>campanulids</taxon>
        <taxon>Apiales</taxon>
        <taxon>Apiaceae</taxon>
        <taxon>Apioideae</taxon>
        <taxon>Scandiceae</taxon>
        <taxon>Daucinae</taxon>
        <taxon>Daucus</taxon>
        <taxon>Daucus sect. Daucus</taxon>
    </lineage>
</organism>
<keyword evidence="4" id="KW-0804">Transcription</keyword>
<dbReference type="PROSITE" id="PS50863">
    <property type="entry name" value="B3"/>
    <property type="match status" value="1"/>
</dbReference>
<proteinExistence type="predicted"/>
<evidence type="ECO:0000256" key="3">
    <source>
        <dbReference type="ARBA" id="ARBA00023125"/>
    </source>
</evidence>
<sequence>MECSGVLVEKFMKFLSADDIKKDEMKVPNERSKIQASFLLKFRNGYEKRVVFNKDRGTLYGPFPIFYDFNFKGGEMLVFEFNGSLSVHNGGLKFVRVVRDEDPLFDEFEPPYSFKKALPMLLGYQYFVFRLDNFRQFNVVLFSYEDNDVTTVSVFDDHFVEVIFPGTPVSMGLNSGNSNVHGRIEINVQACHMYKCSYGVDVSTQYDSITNLWSKTDYISVYSGDRAWKLQVRTRPGNLKRTTIMDGWIQFRDDLGLEAGDVIVLECALASFHHFSVGVLKYQGA</sequence>
<reference evidence="6" key="1">
    <citation type="journal article" date="2016" name="Nat. Genet.">
        <title>A high-quality carrot genome assembly provides new insights into carotenoid accumulation and asterid genome evolution.</title>
        <authorList>
            <person name="Iorizzo M."/>
            <person name="Ellison S."/>
            <person name="Senalik D."/>
            <person name="Zeng P."/>
            <person name="Satapoomin P."/>
            <person name="Huang J."/>
            <person name="Bowman M."/>
            <person name="Iovene M."/>
            <person name="Sanseverino W."/>
            <person name="Cavagnaro P."/>
            <person name="Yildiz M."/>
            <person name="Macko-Podgorni A."/>
            <person name="Moranska E."/>
            <person name="Grzebelus E."/>
            <person name="Grzebelus D."/>
            <person name="Ashrafi H."/>
            <person name="Zheng Z."/>
            <person name="Cheng S."/>
            <person name="Spooner D."/>
            <person name="Van Deynze A."/>
            <person name="Simon P."/>
        </authorList>
    </citation>
    <scope>NUCLEOTIDE SEQUENCE</scope>
    <source>
        <tissue evidence="6">Leaf</tissue>
    </source>
</reference>
<name>A0A164Y9Q6_DAUCS</name>
<dbReference type="SUPFAM" id="SSF101936">
    <property type="entry name" value="DNA-binding pseudobarrel domain"/>
    <property type="match status" value="1"/>
</dbReference>
<gene>
    <name evidence="6" type="ORF">DCAR_0519890</name>
</gene>
<keyword evidence="5" id="KW-0539">Nucleus</keyword>
<evidence type="ECO:0000256" key="1">
    <source>
        <dbReference type="ARBA" id="ARBA00004123"/>
    </source>
</evidence>
<comment type="subcellular location">
    <subcellularLocation>
        <location evidence="1">Nucleus</location>
    </subcellularLocation>
</comment>
<protein>
    <submittedName>
        <fullName evidence="6">Uncharacterized protein</fullName>
    </submittedName>
</protein>
<dbReference type="GO" id="GO:0005634">
    <property type="term" value="C:nucleus"/>
    <property type="evidence" value="ECO:0007669"/>
    <property type="project" value="UniProtKB-SubCell"/>
</dbReference>
<evidence type="ECO:0000256" key="2">
    <source>
        <dbReference type="ARBA" id="ARBA00023015"/>
    </source>
</evidence>
<dbReference type="Gramene" id="KZM94185">
    <property type="protein sequence ID" value="KZM94185"/>
    <property type="gene ID" value="DCAR_017430"/>
</dbReference>
<keyword evidence="2" id="KW-0805">Transcription regulation</keyword>
<dbReference type="Proteomes" id="UP000077755">
    <property type="component" value="Chromosome 5"/>
</dbReference>
<accession>A0A164Y9Q6</accession>
<dbReference type="InterPro" id="IPR015300">
    <property type="entry name" value="DNA-bd_pseudobarrel_sf"/>
</dbReference>
<dbReference type="InterPro" id="IPR003340">
    <property type="entry name" value="B3_DNA-bd"/>
</dbReference>
<evidence type="ECO:0000256" key="5">
    <source>
        <dbReference type="ARBA" id="ARBA00023242"/>
    </source>
</evidence>
<keyword evidence="3" id="KW-0238">DNA-binding</keyword>
<reference evidence="6" key="2">
    <citation type="submission" date="2022-03" db="EMBL/GenBank/DDBJ databases">
        <title>Draft title - Genomic analysis of global carrot germplasm unveils the trajectory of domestication and the origin of high carotenoid orange carrot.</title>
        <authorList>
            <person name="Iorizzo M."/>
            <person name="Ellison S."/>
            <person name="Senalik D."/>
            <person name="Macko-Podgorni A."/>
            <person name="Grzebelus D."/>
            <person name="Bostan H."/>
            <person name="Rolling W."/>
            <person name="Curaba J."/>
            <person name="Simon P."/>
        </authorList>
    </citation>
    <scope>NUCLEOTIDE SEQUENCE</scope>
    <source>
        <tissue evidence="6">Leaf</tissue>
    </source>
</reference>
<dbReference type="GO" id="GO:0003677">
    <property type="term" value="F:DNA binding"/>
    <property type="evidence" value="ECO:0007669"/>
    <property type="project" value="UniProtKB-KW"/>
</dbReference>
<dbReference type="EMBL" id="CP093347">
    <property type="protein sequence ID" value="WOH00525.1"/>
    <property type="molecule type" value="Genomic_DNA"/>
</dbReference>
<evidence type="ECO:0000313" key="7">
    <source>
        <dbReference type="Proteomes" id="UP000077755"/>
    </source>
</evidence>
<keyword evidence="7" id="KW-1185">Reference proteome</keyword>
<dbReference type="Gene3D" id="2.40.330.10">
    <property type="entry name" value="DNA-binding pseudobarrel domain"/>
    <property type="match status" value="1"/>
</dbReference>